<dbReference type="Gene3D" id="1.10.10.10">
    <property type="entry name" value="Winged helix-like DNA-binding domain superfamily/Winged helix DNA-binding domain"/>
    <property type="match status" value="1"/>
</dbReference>
<protein>
    <recommendedName>
        <fullName evidence="4">HTH arsR-type domain-containing protein</fullName>
    </recommendedName>
</protein>
<dbReference type="OrthoDB" id="9794330at2"/>
<dbReference type="STRING" id="1423730.FC75_GL001988"/>
<keyword evidence="2" id="KW-0238">DNA-binding</keyword>
<proteinExistence type="predicted"/>
<name>A0A0R2F9N9_9LACO</name>
<dbReference type="PANTHER" id="PTHR43132:SF6">
    <property type="entry name" value="HTH-TYPE TRANSCRIPTIONAL REPRESSOR CZRA"/>
    <property type="match status" value="1"/>
</dbReference>
<keyword evidence="1" id="KW-0805">Transcription regulation</keyword>
<dbReference type="GO" id="GO:0003677">
    <property type="term" value="F:DNA binding"/>
    <property type="evidence" value="ECO:0007669"/>
    <property type="project" value="UniProtKB-KW"/>
</dbReference>
<keyword evidence="6" id="KW-1185">Reference proteome</keyword>
<dbReference type="InterPro" id="IPR051011">
    <property type="entry name" value="Metal_resp_trans_reg"/>
</dbReference>
<gene>
    <name evidence="5" type="ORF">FC75_GL001988</name>
</gene>
<dbReference type="PROSITE" id="PS50987">
    <property type="entry name" value="HTH_ARSR_2"/>
    <property type="match status" value="1"/>
</dbReference>
<dbReference type="CDD" id="cd00090">
    <property type="entry name" value="HTH_ARSR"/>
    <property type="match status" value="1"/>
</dbReference>
<dbReference type="PRINTS" id="PR00778">
    <property type="entry name" value="HTHARSR"/>
</dbReference>
<sequence length="102" mass="11680">MNAQQLAEAVKIFKVLSNDTRVRILYFLKNHEADVTTITAGLNIDQPQVSHQLAMLYRYRLVSRRRVGRHVYYVLDEPHVLTVVDAMLAHVSHETAGQPVKL</sequence>
<dbReference type="AlphaFoldDB" id="A0A0R2F9N9"/>
<dbReference type="SUPFAM" id="SSF46785">
    <property type="entry name" value="Winged helix' DNA-binding domain"/>
    <property type="match status" value="1"/>
</dbReference>
<accession>A0A0R2F9N9</accession>
<dbReference type="GO" id="GO:0003700">
    <property type="term" value="F:DNA-binding transcription factor activity"/>
    <property type="evidence" value="ECO:0007669"/>
    <property type="project" value="InterPro"/>
</dbReference>
<dbReference type="InterPro" id="IPR001845">
    <property type="entry name" value="HTH_ArsR_DNA-bd_dom"/>
</dbReference>
<dbReference type="PANTHER" id="PTHR43132">
    <property type="entry name" value="ARSENICAL RESISTANCE OPERON REPRESSOR ARSR-RELATED"/>
    <property type="match status" value="1"/>
</dbReference>
<dbReference type="RefSeq" id="WP_054664167.1">
    <property type="nucleotide sequence ID" value="NZ_AYZJ01000039.1"/>
</dbReference>
<dbReference type="Pfam" id="PF01022">
    <property type="entry name" value="HTH_5"/>
    <property type="match status" value="1"/>
</dbReference>
<dbReference type="PATRIC" id="fig|1423730.4.peg.2068"/>
<evidence type="ECO:0000256" key="1">
    <source>
        <dbReference type="ARBA" id="ARBA00023015"/>
    </source>
</evidence>
<evidence type="ECO:0000313" key="5">
    <source>
        <dbReference type="EMBL" id="KRN21868.1"/>
    </source>
</evidence>
<keyword evidence="3" id="KW-0804">Transcription</keyword>
<dbReference type="InterPro" id="IPR011991">
    <property type="entry name" value="ArsR-like_HTH"/>
</dbReference>
<evidence type="ECO:0000256" key="2">
    <source>
        <dbReference type="ARBA" id="ARBA00023125"/>
    </source>
</evidence>
<evidence type="ECO:0000313" key="6">
    <source>
        <dbReference type="Proteomes" id="UP000050865"/>
    </source>
</evidence>
<organism evidence="5 6">
    <name type="scientific">Lacticaseibacillus camelliae DSM 22697 = JCM 13995</name>
    <dbReference type="NCBI Taxonomy" id="1423730"/>
    <lineage>
        <taxon>Bacteria</taxon>
        <taxon>Bacillati</taxon>
        <taxon>Bacillota</taxon>
        <taxon>Bacilli</taxon>
        <taxon>Lactobacillales</taxon>
        <taxon>Lactobacillaceae</taxon>
        <taxon>Lacticaseibacillus</taxon>
    </lineage>
</organism>
<dbReference type="InterPro" id="IPR036390">
    <property type="entry name" value="WH_DNA-bd_sf"/>
</dbReference>
<dbReference type="Proteomes" id="UP000050865">
    <property type="component" value="Unassembled WGS sequence"/>
</dbReference>
<dbReference type="EMBL" id="AYZJ01000039">
    <property type="protein sequence ID" value="KRN21868.1"/>
    <property type="molecule type" value="Genomic_DNA"/>
</dbReference>
<evidence type="ECO:0000259" key="4">
    <source>
        <dbReference type="PROSITE" id="PS50987"/>
    </source>
</evidence>
<dbReference type="SMART" id="SM00418">
    <property type="entry name" value="HTH_ARSR"/>
    <property type="match status" value="1"/>
</dbReference>
<evidence type="ECO:0000256" key="3">
    <source>
        <dbReference type="ARBA" id="ARBA00023163"/>
    </source>
</evidence>
<comment type="caution">
    <text evidence="5">The sequence shown here is derived from an EMBL/GenBank/DDBJ whole genome shotgun (WGS) entry which is preliminary data.</text>
</comment>
<dbReference type="InterPro" id="IPR036388">
    <property type="entry name" value="WH-like_DNA-bd_sf"/>
</dbReference>
<reference evidence="5 6" key="1">
    <citation type="journal article" date="2015" name="Genome Announc.">
        <title>Expanding the biotechnology potential of lactobacilli through comparative genomics of 213 strains and associated genera.</title>
        <authorList>
            <person name="Sun Z."/>
            <person name="Harris H.M."/>
            <person name="McCann A."/>
            <person name="Guo C."/>
            <person name="Argimon S."/>
            <person name="Zhang W."/>
            <person name="Yang X."/>
            <person name="Jeffery I.B."/>
            <person name="Cooney J.C."/>
            <person name="Kagawa T.F."/>
            <person name="Liu W."/>
            <person name="Song Y."/>
            <person name="Salvetti E."/>
            <person name="Wrobel A."/>
            <person name="Rasinkangas P."/>
            <person name="Parkhill J."/>
            <person name="Rea M.C."/>
            <person name="O'Sullivan O."/>
            <person name="Ritari J."/>
            <person name="Douillard F.P."/>
            <person name="Paul Ross R."/>
            <person name="Yang R."/>
            <person name="Briner A.E."/>
            <person name="Felis G.E."/>
            <person name="de Vos W.M."/>
            <person name="Barrangou R."/>
            <person name="Klaenhammer T.R."/>
            <person name="Caufield P.W."/>
            <person name="Cui Y."/>
            <person name="Zhang H."/>
            <person name="O'Toole P.W."/>
        </authorList>
    </citation>
    <scope>NUCLEOTIDE SEQUENCE [LARGE SCALE GENOMIC DNA]</scope>
    <source>
        <strain evidence="5 6">DSM 22697</strain>
    </source>
</reference>
<feature type="domain" description="HTH arsR-type" evidence="4">
    <location>
        <begin position="1"/>
        <end position="95"/>
    </location>
</feature>
<dbReference type="NCBIfam" id="NF033788">
    <property type="entry name" value="HTH_metalloreg"/>
    <property type="match status" value="1"/>
</dbReference>